<evidence type="ECO:0000313" key="3">
    <source>
        <dbReference type="Proteomes" id="UP000324222"/>
    </source>
</evidence>
<dbReference type="EMBL" id="VSRR010016359">
    <property type="protein sequence ID" value="MPC59214.1"/>
    <property type="molecule type" value="Genomic_DNA"/>
</dbReference>
<evidence type="ECO:0000313" key="2">
    <source>
        <dbReference type="EMBL" id="MPC59214.1"/>
    </source>
</evidence>
<keyword evidence="3" id="KW-1185">Reference proteome</keyword>
<comment type="caution">
    <text evidence="2">The sequence shown here is derived from an EMBL/GenBank/DDBJ whole genome shotgun (WGS) entry which is preliminary data.</text>
</comment>
<reference evidence="2 3" key="1">
    <citation type="submission" date="2019-05" db="EMBL/GenBank/DDBJ databases">
        <title>Another draft genome of Portunus trituberculatus and its Hox gene families provides insights of decapod evolution.</title>
        <authorList>
            <person name="Jeong J.-H."/>
            <person name="Song I."/>
            <person name="Kim S."/>
            <person name="Choi T."/>
            <person name="Kim D."/>
            <person name="Ryu S."/>
            <person name="Kim W."/>
        </authorList>
    </citation>
    <scope>NUCLEOTIDE SEQUENCE [LARGE SCALE GENOMIC DNA]</scope>
    <source>
        <tissue evidence="2">Muscle</tissue>
    </source>
</reference>
<sequence length="152" mass="16242">MPLHSEKWSRKRKIDHGSEWRPLYMHPRPTTRATGGAACSSAVLEASGSRDEGASALQGSGAGHLSSVPAGRDEEAGDEGAFGVAAAGGKLSGGKININVRNASALLPDPAHLPHYKLVKLFYPLRFISDCLVDRFTHSAQPVIGCYSRDYQ</sequence>
<dbReference type="Proteomes" id="UP000324222">
    <property type="component" value="Unassembled WGS sequence"/>
</dbReference>
<evidence type="ECO:0000256" key="1">
    <source>
        <dbReference type="SAM" id="MobiDB-lite"/>
    </source>
</evidence>
<dbReference type="OrthoDB" id="10261433at2759"/>
<proteinExistence type="predicted"/>
<organism evidence="2 3">
    <name type="scientific">Portunus trituberculatus</name>
    <name type="common">Swimming crab</name>
    <name type="synonym">Neptunus trituberculatus</name>
    <dbReference type="NCBI Taxonomy" id="210409"/>
    <lineage>
        <taxon>Eukaryota</taxon>
        <taxon>Metazoa</taxon>
        <taxon>Ecdysozoa</taxon>
        <taxon>Arthropoda</taxon>
        <taxon>Crustacea</taxon>
        <taxon>Multicrustacea</taxon>
        <taxon>Malacostraca</taxon>
        <taxon>Eumalacostraca</taxon>
        <taxon>Eucarida</taxon>
        <taxon>Decapoda</taxon>
        <taxon>Pleocyemata</taxon>
        <taxon>Brachyura</taxon>
        <taxon>Eubrachyura</taxon>
        <taxon>Portunoidea</taxon>
        <taxon>Portunidae</taxon>
        <taxon>Portuninae</taxon>
        <taxon>Portunus</taxon>
    </lineage>
</organism>
<protein>
    <submittedName>
        <fullName evidence="2">Uncharacterized protein</fullName>
    </submittedName>
</protein>
<feature type="region of interest" description="Disordered" evidence="1">
    <location>
        <begin position="50"/>
        <end position="79"/>
    </location>
</feature>
<accession>A0A5B7GRG0</accession>
<gene>
    <name evidence="2" type="ORF">E2C01_053230</name>
</gene>
<dbReference type="AlphaFoldDB" id="A0A5B7GRG0"/>
<name>A0A5B7GRG0_PORTR</name>